<feature type="compositionally biased region" description="Basic and acidic residues" evidence="12">
    <location>
        <begin position="64"/>
        <end position="86"/>
    </location>
</feature>
<dbReference type="InterPro" id="IPR013785">
    <property type="entry name" value="Aldolase_TIM"/>
</dbReference>
<dbReference type="Pfam" id="PF04055">
    <property type="entry name" value="Radical_SAM"/>
    <property type="match status" value="1"/>
</dbReference>
<evidence type="ECO:0000256" key="11">
    <source>
        <dbReference type="PIRSR" id="PIRSR603739-50"/>
    </source>
</evidence>
<evidence type="ECO:0000256" key="1">
    <source>
        <dbReference type="ARBA" id="ARBA00001933"/>
    </source>
</evidence>
<comment type="similarity">
    <text evidence="3">Belongs to the radical SAM superfamily. KamA family.</text>
</comment>
<dbReference type="SUPFAM" id="SSF102114">
    <property type="entry name" value="Radical SAM enzymes"/>
    <property type="match status" value="1"/>
</dbReference>
<keyword evidence="8" id="KW-0408">Iron</keyword>
<dbReference type="PANTHER" id="PTHR30538:SF1">
    <property type="entry name" value="L-LYSINE 2,3-AMINOMUTASE"/>
    <property type="match status" value="1"/>
</dbReference>
<keyword evidence="9" id="KW-0411">Iron-sulfur</keyword>
<dbReference type="InterPro" id="IPR058240">
    <property type="entry name" value="rSAM_sf"/>
</dbReference>
<dbReference type="GO" id="GO:0046872">
    <property type="term" value="F:metal ion binding"/>
    <property type="evidence" value="ECO:0007669"/>
    <property type="project" value="UniProtKB-KW"/>
</dbReference>
<dbReference type="InterPro" id="IPR022447">
    <property type="entry name" value="Lys_aminomutase-rel"/>
</dbReference>
<evidence type="ECO:0000256" key="9">
    <source>
        <dbReference type="ARBA" id="ARBA00023014"/>
    </source>
</evidence>
<evidence type="ECO:0000256" key="7">
    <source>
        <dbReference type="ARBA" id="ARBA00022898"/>
    </source>
</evidence>
<evidence type="ECO:0000256" key="2">
    <source>
        <dbReference type="ARBA" id="ARBA00001966"/>
    </source>
</evidence>
<dbReference type="Gene3D" id="3.20.20.70">
    <property type="entry name" value="Aldolase class I"/>
    <property type="match status" value="1"/>
</dbReference>
<keyword evidence="6" id="KW-0479">Metal-binding</keyword>
<accession>A0A0D6MQ10</accession>
<feature type="modified residue" description="N6-(pyridoxal phosphate)lysine" evidence="11">
    <location>
        <position position="398"/>
    </location>
</feature>
<keyword evidence="15" id="KW-1185">Reference proteome</keyword>
<dbReference type="STRING" id="1231623.Tasa_048_003"/>
<evidence type="ECO:0000256" key="3">
    <source>
        <dbReference type="ARBA" id="ARBA00008703"/>
    </source>
</evidence>
<comment type="caution">
    <text evidence="14">The sequence shown here is derived from an EMBL/GenBank/DDBJ whole genome shotgun (WGS) entry which is preliminary data.</text>
</comment>
<dbReference type="PROSITE" id="PS51918">
    <property type="entry name" value="RADICAL_SAM"/>
    <property type="match status" value="1"/>
</dbReference>
<dbReference type="EMBL" id="BALE01000048">
    <property type="protein sequence ID" value="GAN55378.1"/>
    <property type="molecule type" value="Genomic_DNA"/>
</dbReference>
<feature type="domain" description="Radical SAM core" evidence="13">
    <location>
        <begin position="172"/>
        <end position="393"/>
    </location>
</feature>
<comment type="cofactor">
    <cofactor evidence="2">
        <name>[4Fe-4S] cluster</name>
        <dbReference type="ChEBI" id="CHEBI:49883"/>
    </cofactor>
</comment>
<evidence type="ECO:0000256" key="6">
    <source>
        <dbReference type="ARBA" id="ARBA00022723"/>
    </source>
</evidence>
<evidence type="ECO:0000256" key="4">
    <source>
        <dbReference type="ARBA" id="ARBA00022485"/>
    </source>
</evidence>
<dbReference type="Pfam" id="PF12544">
    <property type="entry name" value="LAM_C"/>
    <property type="match status" value="1"/>
</dbReference>
<dbReference type="SFLD" id="SFLDG01070">
    <property type="entry name" value="PLP-dependent"/>
    <property type="match status" value="1"/>
</dbReference>
<evidence type="ECO:0000313" key="15">
    <source>
        <dbReference type="Proteomes" id="UP000032679"/>
    </source>
</evidence>
<dbReference type="GO" id="GO:0016853">
    <property type="term" value="F:isomerase activity"/>
    <property type="evidence" value="ECO:0007669"/>
    <property type="project" value="UniProtKB-KW"/>
</dbReference>
<evidence type="ECO:0000313" key="14">
    <source>
        <dbReference type="EMBL" id="GAN55378.1"/>
    </source>
</evidence>
<evidence type="ECO:0000256" key="8">
    <source>
        <dbReference type="ARBA" id="ARBA00023004"/>
    </source>
</evidence>
<dbReference type="NCBIfam" id="TIGR03822">
    <property type="entry name" value="AblA_like_2"/>
    <property type="match status" value="1"/>
</dbReference>
<feature type="region of interest" description="Disordered" evidence="12">
    <location>
        <begin position="1"/>
        <end position="86"/>
    </location>
</feature>
<evidence type="ECO:0000256" key="12">
    <source>
        <dbReference type="SAM" id="MobiDB-lite"/>
    </source>
</evidence>
<evidence type="ECO:0000256" key="5">
    <source>
        <dbReference type="ARBA" id="ARBA00022691"/>
    </source>
</evidence>
<keyword evidence="4" id="KW-0004">4Fe-4S</keyword>
<reference evidence="14 15" key="1">
    <citation type="submission" date="2012-10" db="EMBL/GenBank/DDBJ databases">
        <title>Genome sequencing of Tanticharoenia sakaeratensis NBRC 103193.</title>
        <authorList>
            <person name="Azuma Y."/>
            <person name="Hadano H."/>
            <person name="Hirakawa H."/>
            <person name="Matsushita K."/>
        </authorList>
    </citation>
    <scope>NUCLEOTIDE SEQUENCE [LARGE SCALE GENOMIC DNA]</scope>
    <source>
        <strain evidence="14 15">NBRC 103193</strain>
    </source>
</reference>
<keyword evidence="10" id="KW-0413">Isomerase</keyword>
<dbReference type="NCBIfam" id="TIGR00238">
    <property type="entry name" value="KamA family radical SAM protein"/>
    <property type="match status" value="1"/>
</dbReference>
<proteinExistence type="inferred from homology"/>
<dbReference type="InterPro" id="IPR025895">
    <property type="entry name" value="LAM_C_dom"/>
</dbReference>
<dbReference type="AlphaFoldDB" id="A0A0D6MQ10"/>
<dbReference type="InterPro" id="IPR003739">
    <property type="entry name" value="Lys_aminomutase/Glu_NH3_mut"/>
</dbReference>
<comment type="cofactor">
    <cofactor evidence="1 11">
        <name>pyridoxal 5'-phosphate</name>
        <dbReference type="ChEBI" id="CHEBI:597326"/>
    </cofactor>
</comment>
<dbReference type="Proteomes" id="UP000032679">
    <property type="component" value="Unassembled WGS sequence"/>
</dbReference>
<evidence type="ECO:0000259" key="13">
    <source>
        <dbReference type="PROSITE" id="PS51918"/>
    </source>
</evidence>
<dbReference type="InterPro" id="IPR007197">
    <property type="entry name" value="rSAM"/>
</dbReference>
<dbReference type="GO" id="GO:0051539">
    <property type="term" value="F:4 iron, 4 sulfur cluster binding"/>
    <property type="evidence" value="ECO:0007669"/>
    <property type="project" value="UniProtKB-KW"/>
</dbReference>
<dbReference type="SFLD" id="SFLDS00029">
    <property type="entry name" value="Radical_SAM"/>
    <property type="match status" value="1"/>
</dbReference>
<organism evidence="14 15">
    <name type="scientific">Tanticharoenia sakaeratensis NBRC 103193</name>
    <dbReference type="NCBI Taxonomy" id="1231623"/>
    <lineage>
        <taxon>Bacteria</taxon>
        <taxon>Pseudomonadati</taxon>
        <taxon>Pseudomonadota</taxon>
        <taxon>Alphaproteobacteria</taxon>
        <taxon>Acetobacterales</taxon>
        <taxon>Acetobacteraceae</taxon>
        <taxon>Tanticharoenia</taxon>
    </lineage>
</organism>
<dbReference type="CDD" id="cd01335">
    <property type="entry name" value="Radical_SAM"/>
    <property type="match status" value="1"/>
</dbReference>
<keyword evidence="7 11" id="KW-0663">Pyridoxal phosphate</keyword>
<evidence type="ECO:0000256" key="10">
    <source>
        <dbReference type="ARBA" id="ARBA00023235"/>
    </source>
</evidence>
<name>A0A0D6MQ10_9PROT</name>
<gene>
    <name evidence="14" type="ORF">Tasa_048_003</name>
</gene>
<dbReference type="PANTHER" id="PTHR30538">
    <property type="entry name" value="LYSINE 2,3-AMINOMUTASE-RELATED"/>
    <property type="match status" value="1"/>
</dbReference>
<protein>
    <submittedName>
        <fullName evidence="14">L-lysine 2,3-aminomutase</fullName>
    </submittedName>
</protein>
<keyword evidence="5" id="KW-0949">S-adenosyl-L-methionine</keyword>
<sequence length="415" mass="45145">MSRSPSDSALAAKAIRASVPGAETGKHGLSPGNGHVLHIEDDGRTPCSDEPGRLPCEGQAHHAQQGEEAHPMQRRDGVPRVLRRDGAPRVLRTTDALIEAGLVQPRDREALDAVSARYATAVPPAFADLIEHPDDPIGRQVIPDARELHTAPHEQADPIGDDALSPIPGIVHRYPDRALLKPLLVCPLYCRFCFRREHVGPGGGVLSDEDLTRALAWLRARPAITEVILTGGDPLMLSPRRLREIISALSSMDHVRTIRIHTRVPVADPARVSGDMLDALETDRAMWVVVHANHARELTPDARAALRRIQSRAIPVLGQSVLLRGVNDTPEALEALLRALVTARVKPYYLHQLDAAPGTSHFHVPIGEGRALLASLRGRVTGLAWPTYVLDIPGGHGKVPLGPEYRDRDGRWIPA</sequence>